<feature type="domain" description="Threonine/Serine exporter ThrE" evidence="9">
    <location>
        <begin position="4"/>
        <end position="131"/>
    </location>
</feature>
<dbReference type="InterPro" id="IPR024528">
    <property type="entry name" value="ThrE_2"/>
</dbReference>
<evidence type="ECO:0000256" key="1">
    <source>
        <dbReference type="ARBA" id="ARBA00004651"/>
    </source>
</evidence>
<evidence type="ECO:0000256" key="3">
    <source>
        <dbReference type="ARBA" id="ARBA00022519"/>
    </source>
</evidence>
<name>A0A9E8RV41_9BACI</name>
<evidence type="ECO:0000256" key="5">
    <source>
        <dbReference type="ARBA" id="ARBA00022989"/>
    </source>
</evidence>
<dbReference type="GO" id="GO:0005886">
    <property type="term" value="C:plasma membrane"/>
    <property type="evidence" value="ECO:0007669"/>
    <property type="project" value="UniProtKB-SubCell"/>
</dbReference>
<dbReference type="EMBL" id="CP106878">
    <property type="protein sequence ID" value="WAA09046.1"/>
    <property type="molecule type" value="Genomic_DNA"/>
</dbReference>
<dbReference type="InterPro" id="IPR050539">
    <property type="entry name" value="ThrE_Dicarb/AminoAcid_Exp"/>
</dbReference>
<organism evidence="10 11">
    <name type="scientific">Fervidibacillus albus</name>
    <dbReference type="NCBI Taxonomy" id="2980026"/>
    <lineage>
        <taxon>Bacteria</taxon>
        <taxon>Bacillati</taxon>
        <taxon>Bacillota</taxon>
        <taxon>Bacilli</taxon>
        <taxon>Bacillales</taxon>
        <taxon>Bacillaceae</taxon>
        <taxon>Fervidibacillus</taxon>
    </lineage>
</organism>
<evidence type="ECO:0000313" key="10">
    <source>
        <dbReference type="EMBL" id="WAA09046.1"/>
    </source>
</evidence>
<feature type="transmembrane region" description="Helical" evidence="8">
    <location>
        <begin position="76"/>
        <end position="94"/>
    </location>
</feature>
<comment type="similarity">
    <text evidence="7">Belongs to the ThrE exporter (TC 2.A.79) family.</text>
</comment>
<dbReference type="GO" id="GO:0015744">
    <property type="term" value="P:succinate transport"/>
    <property type="evidence" value="ECO:0007669"/>
    <property type="project" value="TreeGrafter"/>
</dbReference>
<feature type="transmembrane region" description="Helical" evidence="8">
    <location>
        <begin position="25"/>
        <end position="44"/>
    </location>
</feature>
<keyword evidence="5 8" id="KW-1133">Transmembrane helix</keyword>
<keyword evidence="4 8" id="KW-0812">Transmembrane</keyword>
<keyword evidence="3" id="KW-0997">Cell inner membrane</keyword>
<reference evidence="10" key="1">
    <citation type="submission" date="2022-09" db="EMBL/GenBank/DDBJ databases">
        <title>Complete Genomes of Fervidibacillus albus and Fervidibacillus halotolerans isolated from tidal flat sediments.</title>
        <authorList>
            <person name="Kwon K.K."/>
            <person name="Yang S.-H."/>
            <person name="Park M.J."/>
            <person name="Oh H.-M."/>
        </authorList>
    </citation>
    <scope>NUCLEOTIDE SEQUENCE</scope>
    <source>
        <strain evidence="10">MEBiC13591</strain>
    </source>
</reference>
<keyword evidence="2" id="KW-1003">Cell membrane</keyword>
<evidence type="ECO:0000259" key="9">
    <source>
        <dbReference type="Pfam" id="PF12821"/>
    </source>
</evidence>
<comment type="subcellular location">
    <subcellularLocation>
        <location evidence="1">Cell membrane</location>
        <topology evidence="1">Multi-pass membrane protein</topology>
    </subcellularLocation>
</comment>
<gene>
    <name evidence="10" type="ORF">OE104_10635</name>
</gene>
<protein>
    <submittedName>
        <fullName evidence="10">Threonine/serine exporter family protein</fullName>
    </submittedName>
</protein>
<feature type="transmembrane region" description="Helical" evidence="8">
    <location>
        <begin position="50"/>
        <end position="69"/>
    </location>
</feature>
<dbReference type="PANTHER" id="PTHR34390:SF1">
    <property type="entry name" value="SUCCINATE TRANSPORTER SUBUNIT YJJB-RELATED"/>
    <property type="match status" value="1"/>
</dbReference>
<evidence type="ECO:0000256" key="8">
    <source>
        <dbReference type="SAM" id="Phobius"/>
    </source>
</evidence>
<feature type="transmembrane region" description="Helical" evidence="8">
    <location>
        <begin position="106"/>
        <end position="132"/>
    </location>
</feature>
<evidence type="ECO:0000256" key="7">
    <source>
        <dbReference type="ARBA" id="ARBA00034125"/>
    </source>
</evidence>
<keyword evidence="6 8" id="KW-0472">Membrane</keyword>
<sequence>MFFQLMTSFAAAAGFGIIFNVPKNSILKCGFTGMVGWLIYIAFVEQRMDAVPASFIAAFFVALISHVFAKWYKTPVIIFTVGGIIPLVPGGLAYDAMRHFVINDYYTAIQLAAKVLLVAGAIAIGIVFSEVFNEIYKRMKMREDRM</sequence>
<dbReference type="PANTHER" id="PTHR34390">
    <property type="entry name" value="UPF0442 PROTEIN YJJB-RELATED"/>
    <property type="match status" value="1"/>
</dbReference>
<keyword evidence="11" id="KW-1185">Reference proteome</keyword>
<proteinExistence type="inferred from homology"/>
<accession>A0A9E8RV41</accession>
<evidence type="ECO:0000256" key="2">
    <source>
        <dbReference type="ARBA" id="ARBA00022475"/>
    </source>
</evidence>
<evidence type="ECO:0000256" key="4">
    <source>
        <dbReference type="ARBA" id="ARBA00022692"/>
    </source>
</evidence>
<dbReference type="KEGG" id="faf:OE104_10635"/>
<dbReference type="Proteomes" id="UP001164718">
    <property type="component" value="Chromosome"/>
</dbReference>
<dbReference type="Pfam" id="PF12821">
    <property type="entry name" value="ThrE_2"/>
    <property type="match status" value="1"/>
</dbReference>
<dbReference type="AlphaFoldDB" id="A0A9E8RV41"/>
<evidence type="ECO:0000256" key="6">
    <source>
        <dbReference type="ARBA" id="ARBA00023136"/>
    </source>
</evidence>
<evidence type="ECO:0000313" key="11">
    <source>
        <dbReference type="Proteomes" id="UP001164718"/>
    </source>
</evidence>
<dbReference type="RefSeq" id="WP_275416831.1">
    <property type="nucleotide sequence ID" value="NZ_CP106878.1"/>
</dbReference>